<feature type="domain" description="Transposase IS110-like N-terminal" evidence="2">
    <location>
        <begin position="1"/>
        <end position="72"/>
    </location>
</feature>
<evidence type="ECO:0000313" key="3">
    <source>
        <dbReference type="EMBL" id="UJF35538.1"/>
    </source>
</evidence>
<evidence type="ECO:0000256" key="1">
    <source>
        <dbReference type="SAM" id="MobiDB-lite"/>
    </source>
</evidence>
<protein>
    <submittedName>
        <fullName evidence="3">IS110 family transposase</fullName>
    </submittedName>
</protein>
<proteinExistence type="predicted"/>
<accession>A0ABY3SNN4</accession>
<dbReference type="Pfam" id="PF01548">
    <property type="entry name" value="DEDD_Tnp_IS110"/>
    <property type="match status" value="1"/>
</dbReference>
<dbReference type="Proteomes" id="UP001649230">
    <property type="component" value="Chromosome"/>
</dbReference>
<sequence length="91" mass="10590">MVVVNPHHVNKTKEMEENSQIKSDYNDAKVIADLIRNRRYSEPKLPTKEYAELRILTNLREKVAANFSPVKGQNWQLIRPLLSGVLYRISL</sequence>
<reference evidence="3 4" key="1">
    <citation type="journal article" date="2024" name="Int. J. Syst. Evol. Microbiol.">
        <title>Paenibacillus hexagrammi sp. nov., a novel bacterium isolated from the gut content of Hexagrammos agrammus.</title>
        <authorList>
            <person name="Jung H.K."/>
            <person name="Kim D.G."/>
            <person name="Zin H."/>
            <person name="Park J."/>
            <person name="Jung H."/>
            <person name="Kim Y.O."/>
            <person name="Kong H.J."/>
            <person name="Kim J.W."/>
            <person name="Kim Y.S."/>
        </authorList>
    </citation>
    <scope>NUCLEOTIDE SEQUENCE [LARGE SCALE GENOMIC DNA]</scope>
    <source>
        <strain evidence="3 4">YPD9-1</strain>
    </source>
</reference>
<feature type="region of interest" description="Disordered" evidence="1">
    <location>
        <begin position="1"/>
        <end position="20"/>
    </location>
</feature>
<dbReference type="RefSeq" id="WP_235122099.1">
    <property type="nucleotide sequence ID" value="NZ_CP090978.1"/>
</dbReference>
<organism evidence="3 4">
    <name type="scientific">Paenibacillus hexagrammi</name>
    <dbReference type="NCBI Taxonomy" id="2908839"/>
    <lineage>
        <taxon>Bacteria</taxon>
        <taxon>Bacillati</taxon>
        <taxon>Bacillota</taxon>
        <taxon>Bacilli</taxon>
        <taxon>Bacillales</taxon>
        <taxon>Paenibacillaceae</taxon>
        <taxon>Paenibacillus</taxon>
    </lineage>
</organism>
<gene>
    <name evidence="3" type="ORF">L0M14_10805</name>
</gene>
<dbReference type="EMBL" id="CP090978">
    <property type="protein sequence ID" value="UJF35538.1"/>
    <property type="molecule type" value="Genomic_DNA"/>
</dbReference>
<evidence type="ECO:0000259" key="2">
    <source>
        <dbReference type="Pfam" id="PF01548"/>
    </source>
</evidence>
<dbReference type="InterPro" id="IPR002525">
    <property type="entry name" value="Transp_IS110-like_N"/>
</dbReference>
<keyword evidence="4" id="KW-1185">Reference proteome</keyword>
<name>A0ABY3SNN4_9BACL</name>
<evidence type="ECO:0000313" key="4">
    <source>
        <dbReference type="Proteomes" id="UP001649230"/>
    </source>
</evidence>